<dbReference type="InterPro" id="IPR015943">
    <property type="entry name" value="WD40/YVTN_repeat-like_dom_sf"/>
</dbReference>
<dbReference type="Gene3D" id="2.130.10.10">
    <property type="entry name" value="YVTN repeat-like/Quinoprotein amine dehydrogenase"/>
    <property type="match status" value="2"/>
</dbReference>
<dbReference type="Pfam" id="PF21719">
    <property type="entry name" value="MIOS_a-sol"/>
    <property type="match status" value="1"/>
</dbReference>
<comment type="caution">
    <text evidence="7">The sequence shown here is derived from an EMBL/GenBank/DDBJ whole genome shotgun (WGS) entry which is preliminary data.</text>
</comment>
<name>A0A8K1CBZ2_PYTOL</name>
<gene>
    <name evidence="7" type="ORF">Poli38472_000271</name>
</gene>
<dbReference type="OrthoDB" id="341486at2759"/>
<evidence type="ECO:0000313" key="8">
    <source>
        <dbReference type="Proteomes" id="UP000794436"/>
    </source>
</evidence>
<keyword evidence="3" id="KW-0677">Repeat</keyword>
<evidence type="ECO:0000256" key="2">
    <source>
        <dbReference type="ARBA" id="ARBA00022574"/>
    </source>
</evidence>
<keyword evidence="8" id="KW-1185">Reference proteome</keyword>
<dbReference type="InterPro" id="IPR001680">
    <property type="entry name" value="WD40_rpt"/>
</dbReference>
<keyword evidence="2" id="KW-0853">WD repeat</keyword>
<evidence type="ECO:0000259" key="6">
    <source>
        <dbReference type="Pfam" id="PF21719"/>
    </source>
</evidence>
<evidence type="ECO:0000313" key="7">
    <source>
        <dbReference type="EMBL" id="TMW60229.1"/>
    </source>
</evidence>
<protein>
    <recommendedName>
        <fullName evidence="9">WD repeat protein mio zinc-ribbon like domain-containing protein</fullName>
    </recommendedName>
</protein>
<dbReference type="InterPro" id="IPR049092">
    <property type="entry name" value="MIOS_a-sol"/>
</dbReference>
<feature type="region of interest" description="Disordered" evidence="4">
    <location>
        <begin position="834"/>
        <end position="859"/>
    </location>
</feature>
<feature type="compositionally biased region" description="Low complexity" evidence="4">
    <location>
        <begin position="222"/>
        <end position="234"/>
    </location>
</feature>
<dbReference type="Pfam" id="PF21720">
    <property type="entry name" value="MIOS_WD40"/>
    <property type="match status" value="2"/>
</dbReference>
<dbReference type="Pfam" id="PF17034">
    <property type="entry name" value="zinc_ribbon_16"/>
    <property type="match status" value="1"/>
</dbReference>
<comment type="similarity">
    <text evidence="1">Belongs to the WD repeat mio family.</text>
</comment>
<accession>A0A8K1CBZ2</accession>
<evidence type="ECO:0000256" key="3">
    <source>
        <dbReference type="ARBA" id="ARBA00022737"/>
    </source>
</evidence>
<sequence>MNKQRMLVEWSPHDASLFAVGSDNLRLFESLATDVDVPIPTHQPTTQRKRSFRLVKMNAQVTQLKCMEWYPFEAKPLWITAGLGSGKVVLSDFQDARTRVVREFVPKYSRPCNAVAWNTAVPHQLAAGFEKVRSDCCTLVWDVNTGSSGSTISGAPGSNGTNGNGPMSGIASGLSGTMVGTHLDAHTLEDVDGGRKPGVGVGTGLGGNNGVGAINGTGLGGPSSSVGVPSRGGSRANGGISDKPIHELSNSEATVALSWVPLQPTCLAVGTGFKWLRVYDLRGSGASTPLSVVAHNKAVLGVVFDQHRPHILATYTDAPQEAVKVWDIRRLDSNVGPLVSLHPPSKTLAQVSWCPTKPGILVTASTEERWVSLWDVTNQEATGPGGTIQLKKPFRRRYTSDPLTSFSWQNVEPISSSQAKKNRENRSGIVANTRLAAAAFPNRLLTASVTGEIEDISVHDSIPISVSPHGAMTFSCGRLLFGGSTTEDSGNLLPQSTPQEEDISTEMRRLAKTGYSMTVAKNLKLFTNIHPNNRQLQLRTLWQWVDQAESLRRVQVSRFAQAKSSIASNGNLAVGGVHAALAAGPLRGWPVDPNTLTLVGVKTLLYLSEEAAPDSTVPTPAISSMLRTDPTLACPCYEGFGRRLALLACNWDPDCGQNTTPGVIGAEAPPRQHGLSLHRSNSGAWTSQRQYEDGVLNAGGAFGNRSWNEMNRHELRNLLAKCESEGNHARAAALAVFHGDLSAAVSILQKGAMWLSQVHNLNVAITAPYSSDVLQLVAMAVAGYSTAVASTGGQSLWSNMCQQLLRREEITAHHHPRYLHALLSFLCAASSSPSSASATGGVPRPNIPPQPARRGNTRRSWGSVDGLANLSNAAKFGGLYGSSGVYSAILNDSTLLLSDRLAFASRFLPQDELRTFVAQCEEECEQQGRVDGLLITGCTADGIRLLQQYLDKTGDIQTLALLAARLPAAHVAQSTSLSRWITIYQDLLNQWQLFHERARFDVGRSQLEDVLNSFASFARDPDAQDLPAELASPASLTVPPQLYVRCNYCNNSLSLAHLLRLGGSHSSWLNRAKPKLTCCPSCRKPLPQCALCLLPLGALNPYLELAHRRSKQTAETVSAIVSIAGSGGDASGTLLDDPSSSKLENESLAQLSSIPFVEWFTWCQSCKHGGHAHHIADWFATHRVCPVTDCSCQCQHMDLPIALQQQKEENNRHEENDVERLQQFVMPNIVPQMSPGVPNPTSTTTGSIGFPPPRQDLSRRGSRVTASPMTGFLTPQGTQYPSRMVHSATRMGAPASMGMTAPGTPGGVLVYGDNRSNSAVTTTPPTPGMVGGEVHDSIGRLTLSNKLDQLEQESGTYMFI</sequence>
<dbReference type="InterPro" id="IPR036322">
    <property type="entry name" value="WD40_repeat_dom_sf"/>
</dbReference>
<evidence type="ECO:0000259" key="5">
    <source>
        <dbReference type="Pfam" id="PF17034"/>
    </source>
</evidence>
<dbReference type="EMBL" id="SPLM01000108">
    <property type="protein sequence ID" value="TMW60229.1"/>
    <property type="molecule type" value="Genomic_DNA"/>
</dbReference>
<dbReference type="InterPro" id="IPR037593">
    <property type="entry name" value="MIOS/Sea4"/>
</dbReference>
<feature type="domain" description="GATOR2 complex protein MIO zinc-ribbon like" evidence="5">
    <location>
        <begin position="1153"/>
        <end position="1196"/>
    </location>
</feature>
<feature type="region of interest" description="Disordered" evidence="4">
    <location>
        <begin position="1239"/>
        <end position="1280"/>
    </location>
</feature>
<feature type="compositionally biased region" description="Polar residues" evidence="4">
    <location>
        <begin position="1264"/>
        <end position="1280"/>
    </location>
</feature>
<evidence type="ECO:0000256" key="4">
    <source>
        <dbReference type="SAM" id="MobiDB-lite"/>
    </source>
</evidence>
<organism evidence="7 8">
    <name type="scientific">Pythium oligandrum</name>
    <name type="common">Mycoparasitic fungus</name>
    <dbReference type="NCBI Taxonomy" id="41045"/>
    <lineage>
        <taxon>Eukaryota</taxon>
        <taxon>Sar</taxon>
        <taxon>Stramenopiles</taxon>
        <taxon>Oomycota</taxon>
        <taxon>Peronosporomycetes</taxon>
        <taxon>Pythiales</taxon>
        <taxon>Pythiaceae</taxon>
        <taxon>Pythium</taxon>
    </lineage>
</organism>
<feature type="region of interest" description="Disordered" evidence="4">
    <location>
        <begin position="220"/>
        <end position="242"/>
    </location>
</feature>
<dbReference type="SMART" id="SM00320">
    <property type="entry name" value="WD40"/>
    <property type="match status" value="3"/>
</dbReference>
<dbReference type="SUPFAM" id="SSF50978">
    <property type="entry name" value="WD40 repeat-like"/>
    <property type="match status" value="1"/>
</dbReference>
<dbReference type="InterPro" id="IPR031488">
    <property type="entry name" value="Zn_ribbon_mio"/>
</dbReference>
<feature type="domain" description="MIOS-like alpha-solenoid" evidence="6">
    <location>
        <begin position="707"/>
        <end position="831"/>
    </location>
</feature>
<reference evidence="7" key="1">
    <citation type="submission" date="2019-03" db="EMBL/GenBank/DDBJ databases">
        <title>Long read genome sequence of the mycoparasitic Pythium oligandrum ATCC 38472 isolated from sugarbeet rhizosphere.</title>
        <authorList>
            <person name="Gaulin E."/>
        </authorList>
    </citation>
    <scope>NUCLEOTIDE SEQUENCE</scope>
    <source>
        <strain evidence="7">ATCC 38472_TT</strain>
    </source>
</reference>
<evidence type="ECO:0008006" key="9">
    <source>
        <dbReference type="Google" id="ProtNLM"/>
    </source>
</evidence>
<evidence type="ECO:0000256" key="1">
    <source>
        <dbReference type="ARBA" id="ARBA00009713"/>
    </source>
</evidence>
<proteinExistence type="inferred from homology"/>
<dbReference type="PANTHER" id="PTHR16453">
    <property type="entry name" value="WD40 DOMAIN-CONTAINING PROTEIN MIO FAMILY MEMBER"/>
    <property type="match status" value="1"/>
</dbReference>
<dbReference type="GO" id="GO:0005737">
    <property type="term" value="C:cytoplasm"/>
    <property type="evidence" value="ECO:0007669"/>
    <property type="project" value="TreeGrafter"/>
</dbReference>
<dbReference type="Proteomes" id="UP000794436">
    <property type="component" value="Unassembled WGS sequence"/>
</dbReference>
<dbReference type="CDD" id="cd16691">
    <property type="entry name" value="mRING-H2-C3H3C2_Mio"/>
    <property type="match status" value="1"/>
</dbReference>
<dbReference type="PANTHER" id="PTHR16453:SF9">
    <property type="entry name" value="GATOR COMPLEX PROTEIN MIOS"/>
    <property type="match status" value="1"/>
</dbReference>